<protein>
    <submittedName>
        <fullName evidence="3">Uncharacterized protein</fullName>
    </submittedName>
</protein>
<dbReference type="Proteomes" id="UP000248852">
    <property type="component" value="Segment"/>
</dbReference>
<accession>A0A2U7U7S4</accession>
<evidence type="ECO:0000256" key="1">
    <source>
        <dbReference type="SAM" id="MobiDB-lite"/>
    </source>
</evidence>
<reference evidence="3" key="1">
    <citation type="journal article" date="2018" name="Nat. Commun.">
        <title>Diversity and evolution of the emerging Pandoraviridae family.</title>
        <authorList>
            <person name="Legendre M."/>
            <person name="Fabre E."/>
            <person name="Poirot O."/>
            <person name="Jeudy S."/>
            <person name="Lartigue A."/>
            <person name="Alempic J.M."/>
            <person name="Beucher L."/>
            <person name="Philippe N."/>
            <person name="Bertaux L."/>
            <person name="Christo-Foroux E."/>
            <person name="Labadie K."/>
            <person name="Coute Y."/>
            <person name="Abergel C."/>
            <person name="Claverie J.M."/>
        </authorList>
    </citation>
    <scope>NUCLEOTIDE SEQUENCE [LARGE SCALE GENOMIC DNA]</scope>
    <source>
        <strain evidence="3">Quercus</strain>
    </source>
</reference>
<gene>
    <name evidence="3" type="ORF">pqer_cds_51</name>
</gene>
<dbReference type="RefSeq" id="YP_009482742.1">
    <property type="nucleotide sequence ID" value="NC_037667.1"/>
</dbReference>
<keyword evidence="2" id="KW-0472">Membrane</keyword>
<dbReference type="GeneID" id="36843614"/>
<feature type="compositionally biased region" description="Low complexity" evidence="1">
    <location>
        <begin position="72"/>
        <end position="94"/>
    </location>
</feature>
<name>A0A2U7U7S4_9VIRU</name>
<keyword evidence="2" id="KW-1133">Transmembrane helix</keyword>
<keyword evidence="2" id="KW-0812">Transmembrane</keyword>
<evidence type="ECO:0000256" key="2">
    <source>
        <dbReference type="SAM" id="Phobius"/>
    </source>
</evidence>
<organism evidence="3">
    <name type="scientific">Pandoravirus quercus</name>
    <dbReference type="NCBI Taxonomy" id="2107709"/>
    <lineage>
        <taxon>Viruses</taxon>
        <taxon>Pandoravirus</taxon>
    </lineage>
</organism>
<dbReference type="EMBL" id="MG011689">
    <property type="protein sequence ID" value="AVK74473.1"/>
    <property type="molecule type" value="Genomic_DNA"/>
</dbReference>
<sequence length="189" mass="20553">MMLYGADALEVLARRDAFWRVADNAQGDAIALGVLAAAFLSVLATIVCALRVCALVCGTAPTRRRRPPARPSLPIQPSLVVSPPSSPRQQQQPSCLPLRLHTETVPSPLELGQYQQQQRHCHLQRPAVSWATKWAPAVANERAVAAARIEARRAARREPAAPREKPLPRSVLVALDRVSARVAALPDPH</sequence>
<evidence type="ECO:0000313" key="3">
    <source>
        <dbReference type="EMBL" id="AVK74473.1"/>
    </source>
</evidence>
<feature type="transmembrane region" description="Helical" evidence="2">
    <location>
        <begin position="29"/>
        <end position="57"/>
    </location>
</feature>
<proteinExistence type="predicted"/>
<feature type="region of interest" description="Disordered" evidence="1">
    <location>
        <begin position="63"/>
        <end position="94"/>
    </location>
</feature>
<dbReference type="KEGG" id="vg:36843614"/>